<evidence type="ECO:0008006" key="4">
    <source>
        <dbReference type="Google" id="ProtNLM"/>
    </source>
</evidence>
<evidence type="ECO:0000313" key="2">
    <source>
        <dbReference type="EMBL" id="KAK7493227.1"/>
    </source>
</evidence>
<organism evidence="2 3">
    <name type="scientific">Batillaria attramentaria</name>
    <dbReference type="NCBI Taxonomy" id="370345"/>
    <lineage>
        <taxon>Eukaryota</taxon>
        <taxon>Metazoa</taxon>
        <taxon>Spiralia</taxon>
        <taxon>Lophotrochozoa</taxon>
        <taxon>Mollusca</taxon>
        <taxon>Gastropoda</taxon>
        <taxon>Caenogastropoda</taxon>
        <taxon>Sorbeoconcha</taxon>
        <taxon>Cerithioidea</taxon>
        <taxon>Batillariidae</taxon>
        <taxon>Batillaria</taxon>
    </lineage>
</organism>
<proteinExistence type="predicted"/>
<keyword evidence="3" id="KW-1185">Reference proteome</keyword>
<evidence type="ECO:0000313" key="3">
    <source>
        <dbReference type="Proteomes" id="UP001519460"/>
    </source>
</evidence>
<reference evidence="2 3" key="1">
    <citation type="journal article" date="2023" name="Sci. Data">
        <title>Genome assembly of the Korean intertidal mud-creeper Batillaria attramentaria.</title>
        <authorList>
            <person name="Patra A.K."/>
            <person name="Ho P.T."/>
            <person name="Jun S."/>
            <person name="Lee S.J."/>
            <person name="Kim Y."/>
            <person name="Won Y.J."/>
        </authorList>
    </citation>
    <scope>NUCLEOTIDE SEQUENCE [LARGE SCALE GENOMIC DNA]</scope>
    <source>
        <strain evidence="2">Wonlab-2016</strain>
    </source>
</reference>
<dbReference type="Proteomes" id="UP001519460">
    <property type="component" value="Unassembled WGS sequence"/>
</dbReference>
<gene>
    <name evidence="2" type="ORF">BaRGS_00015564</name>
</gene>
<keyword evidence="1" id="KW-0812">Transmembrane</keyword>
<accession>A0ABD0L2D7</accession>
<dbReference type="AlphaFoldDB" id="A0ABD0L2D7"/>
<dbReference type="EMBL" id="JACVVK020000095">
    <property type="protein sequence ID" value="KAK7493227.1"/>
    <property type="molecule type" value="Genomic_DNA"/>
</dbReference>
<comment type="caution">
    <text evidence="2">The sequence shown here is derived from an EMBL/GenBank/DDBJ whole genome shotgun (WGS) entry which is preliminary data.</text>
</comment>
<protein>
    <recommendedName>
        <fullName evidence="4">Transmembrane protein</fullName>
    </recommendedName>
</protein>
<sequence length="123" mass="13973">MNASDSDGVGNQLELPCARSFMTLIGSGVFLLASAVSCRLPCIHIYNKAGSAQTYWTRQKVTKLGGRLGKEERWGSRRAHNVSTLISEVCDERKRHEKKSFSCIDRYNEKRETQRDREGNNYT</sequence>
<keyword evidence="1" id="KW-1133">Transmembrane helix</keyword>
<keyword evidence="1" id="KW-0472">Membrane</keyword>
<evidence type="ECO:0000256" key="1">
    <source>
        <dbReference type="SAM" id="Phobius"/>
    </source>
</evidence>
<feature type="transmembrane region" description="Helical" evidence="1">
    <location>
        <begin position="20"/>
        <end position="38"/>
    </location>
</feature>
<name>A0ABD0L2D7_9CAEN</name>